<organism evidence="2 3">
    <name type="scientific">Neonectria punicea</name>
    <dbReference type="NCBI Taxonomy" id="979145"/>
    <lineage>
        <taxon>Eukaryota</taxon>
        <taxon>Fungi</taxon>
        <taxon>Dikarya</taxon>
        <taxon>Ascomycota</taxon>
        <taxon>Pezizomycotina</taxon>
        <taxon>Sordariomycetes</taxon>
        <taxon>Hypocreomycetidae</taxon>
        <taxon>Hypocreales</taxon>
        <taxon>Nectriaceae</taxon>
        <taxon>Neonectria</taxon>
    </lineage>
</organism>
<evidence type="ECO:0000313" key="2">
    <source>
        <dbReference type="EMBL" id="KAK7415686.1"/>
    </source>
</evidence>
<accession>A0ABR1H3R8</accession>
<evidence type="ECO:0000256" key="1">
    <source>
        <dbReference type="SAM" id="MobiDB-lite"/>
    </source>
</evidence>
<dbReference type="CDD" id="cd02440">
    <property type="entry name" value="AdoMet_MTases"/>
    <property type="match status" value="1"/>
</dbReference>
<feature type="region of interest" description="Disordered" evidence="1">
    <location>
        <begin position="1"/>
        <end position="20"/>
    </location>
</feature>
<dbReference type="SUPFAM" id="SSF53335">
    <property type="entry name" value="S-adenosyl-L-methionine-dependent methyltransferases"/>
    <property type="match status" value="1"/>
</dbReference>
<comment type="caution">
    <text evidence="2">The sequence shown here is derived from an EMBL/GenBank/DDBJ whole genome shotgun (WGS) entry which is preliminary data.</text>
</comment>
<reference evidence="2 3" key="1">
    <citation type="journal article" date="2025" name="Microbiol. Resour. Announc.">
        <title>Draft genome sequences for Neonectria magnoliae and Neonectria punicea, canker pathogens of Liriodendron tulipifera and Acer saccharum in West Virginia.</title>
        <authorList>
            <person name="Petronek H.M."/>
            <person name="Kasson M.T."/>
            <person name="Metheny A.M."/>
            <person name="Stauder C.M."/>
            <person name="Lovett B."/>
            <person name="Lynch S.C."/>
            <person name="Garnas J.R."/>
            <person name="Kasson L.R."/>
            <person name="Stajich J.E."/>
        </authorList>
    </citation>
    <scope>NUCLEOTIDE SEQUENCE [LARGE SCALE GENOMIC DNA]</scope>
    <source>
        <strain evidence="2 3">NRRL 64653</strain>
    </source>
</reference>
<dbReference type="Gene3D" id="3.40.50.150">
    <property type="entry name" value="Vaccinia Virus protein VP39"/>
    <property type="match status" value="1"/>
</dbReference>
<sequence length="269" mass="29970">MAHHHHHHHQEVTEKTLGQQNKEHFDKVGADVFTIPWIVEMSNHIAIELHDNAEWLGFKRSTIDQSSRPTRMLDYACGNGLASRAQVPVTNSPKALAPFVDSIRGMDISSGMAEQYNKKAQEEGHSPEQKRAIAGDLLHPDATPSPEINTPEFSGFDVIAMCMALHHVEDHTVMIQKLSERLCEGGVLVIVDWVTPAESGCPLADKAQEMSNHTITRLGFTEKDVKDDYEKAGLEGWGWKWTSSRCKMPEEIGGEQQLFIARGQKPSTA</sequence>
<dbReference type="Proteomes" id="UP001498476">
    <property type="component" value="Unassembled WGS sequence"/>
</dbReference>
<dbReference type="PANTHER" id="PTHR43861">
    <property type="entry name" value="TRANS-ACONITATE 2-METHYLTRANSFERASE-RELATED"/>
    <property type="match status" value="1"/>
</dbReference>
<protein>
    <recommendedName>
        <fullName evidence="4">Methyltransferase domain-containing protein</fullName>
    </recommendedName>
</protein>
<name>A0ABR1H3R8_9HYPO</name>
<dbReference type="InterPro" id="IPR029063">
    <property type="entry name" value="SAM-dependent_MTases_sf"/>
</dbReference>
<evidence type="ECO:0000313" key="3">
    <source>
        <dbReference type="Proteomes" id="UP001498476"/>
    </source>
</evidence>
<dbReference type="Pfam" id="PF13489">
    <property type="entry name" value="Methyltransf_23"/>
    <property type="match status" value="1"/>
</dbReference>
<evidence type="ECO:0008006" key="4">
    <source>
        <dbReference type="Google" id="ProtNLM"/>
    </source>
</evidence>
<dbReference type="PANTHER" id="PTHR43861:SF1">
    <property type="entry name" value="TRANS-ACONITATE 2-METHYLTRANSFERASE"/>
    <property type="match status" value="1"/>
</dbReference>
<dbReference type="EMBL" id="JAZAVJ010000079">
    <property type="protein sequence ID" value="KAK7415686.1"/>
    <property type="molecule type" value="Genomic_DNA"/>
</dbReference>
<gene>
    <name evidence="2" type="ORF">QQX98_005721</name>
</gene>
<keyword evidence="3" id="KW-1185">Reference proteome</keyword>
<proteinExistence type="predicted"/>